<keyword evidence="3 8" id="KW-0812">Transmembrane</keyword>
<comment type="subcellular location">
    <subcellularLocation>
        <location evidence="1">Membrane</location>
        <topology evidence="1">Multi-pass membrane protein</topology>
    </subcellularLocation>
</comment>
<name>M7ST77_EUTLA</name>
<dbReference type="AlphaFoldDB" id="M7ST77"/>
<feature type="transmembrane region" description="Helical" evidence="8">
    <location>
        <begin position="429"/>
        <end position="449"/>
    </location>
</feature>
<dbReference type="KEGG" id="ela:UCREL1_5534"/>
<feature type="region of interest" description="Disordered" evidence="7">
    <location>
        <begin position="506"/>
        <end position="534"/>
    </location>
</feature>
<dbReference type="PANTHER" id="PTHR43791">
    <property type="entry name" value="PERMEASE-RELATED"/>
    <property type="match status" value="1"/>
</dbReference>
<accession>M7ST77</accession>
<evidence type="ECO:0000256" key="2">
    <source>
        <dbReference type="ARBA" id="ARBA00022448"/>
    </source>
</evidence>
<feature type="domain" description="Major facilitator superfamily (MFS) profile" evidence="9">
    <location>
        <begin position="74"/>
        <end position="478"/>
    </location>
</feature>
<evidence type="ECO:0000313" key="11">
    <source>
        <dbReference type="Proteomes" id="UP000012174"/>
    </source>
</evidence>
<feature type="transmembrane region" description="Helical" evidence="8">
    <location>
        <begin position="203"/>
        <end position="222"/>
    </location>
</feature>
<organism evidence="10 11">
    <name type="scientific">Eutypa lata (strain UCR-EL1)</name>
    <name type="common">Grapevine dieback disease fungus</name>
    <name type="synonym">Eutypa armeniacae</name>
    <dbReference type="NCBI Taxonomy" id="1287681"/>
    <lineage>
        <taxon>Eukaryota</taxon>
        <taxon>Fungi</taxon>
        <taxon>Dikarya</taxon>
        <taxon>Ascomycota</taxon>
        <taxon>Pezizomycotina</taxon>
        <taxon>Sordariomycetes</taxon>
        <taxon>Xylariomycetidae</taxon>
        <taxon>Xylariales</taxon>
        <taxon>Diatrypaceae</taxon>
        <taxon>Eutypa</taxon>
    </lineage>
</organism>
<feature type="compositionally biased region" description="Basic and acidic residues" evidence="7">
    <location>
        <begin position="516"/>
        <end position="534"/>
    </location>
</feature>
<evidence type="ECO:0000259" key="9">
    <source>
        <dbReference type="PROSITE" id="PS50850"/>
    </source>
</evidence>
<dbReference type="PANTHER" id="PTHR43791:SF59">
    <property type="entry name" value="TRANSPORTER, PUTATIVE (AFU_ORTHOLOGUE AFUA_1G06550)-RELATED"/>
    <property type="match status" value="1"/>
</dbReference>
<dbReference type="Pfam" id="PF07690">
    <property type="entry name" value="MFS_1"/>
    <property type="match status" value="1"/>
</dbReference>
<feature type="transmembrane region" description="Helical" evidence="8">
    <location>
        <begin position="141"/>
        <end position="159"/>
    </location>
</feature>
<dbReference type="Proteomes" id="UP000012174">
    <property type="component" value="Unassembled WGS sequence"/>
</dbReference>
<dbReference type="OMA" id="AVVQMWY"/>
<dbReference type="GO" id="GO:0022857">
    <property type="term" value="F:transmembrane transporter activity"/>
    <property type="evidence" value="ECO:0007669"/>
    <property type="project" value="InterPro"/>
</dbReference>
<feature type="transmembrane region" description="Helical" evidence="8">
    <location>
        <begin position="171"/>
        <end position="191"/>
    </location>
</feature>
<comment type="similarity">
    <text evidence="6">Belongs to the major facilitator superfamily. Allantoate permease family.</text>
</comment>
<feature type="transmembrane region" description="Helical" evidence="8">
    <location>
        <begin position="234"/>
        <end position="254"/>
    </location>
</feature>
<sequence>MSHSAMEDTISTTPAPNASSTTKKDQDVTHGLDNINMSDKDKDRAKELLERVGHRIELTPENNKRVCRKIDMRVLPVILFVYFLQALDKSTLAYASVFGLIDDTGLVGDQYSWLGSCVYAAQLVAQPLVAWCLVKLPLGKFLAGTVFLWGAVLSIMPAAHNFGGLLAARTLLGLFEAGVAPTFIAVTQMWWRRREQPVRLGAWYAMNGITNMFGSLITYGLGHINSPSLHSYQIIFLFFGLITVGYSFVVLFMMPDSPTKTKILTEEEKLIAIERLRQNQMGIENYSWKWAHVREAALDFKTWNWAIMMFSISVPSGGISTFGPLIIQSFGYGPFETILFNIPFGAVQIVATLGGAWAATKIGRKAPVLMFLSIPPIVGCLMLLFLPRGAGHKAPLLVAYYLISVYPGITPLIYSWSAGNTAGETKKKTTTAALILAQSAGNILGPTLYTPAEKPLYRRGLISNLALFIVLIFLYIPQWGYLVWRNKKQAARRTAMGKDANVVDKSMNKVTAQQEGDDKHQAEEVEVADRSLDDRTDFENEDFIYTY</sequence>
<dbReference type="GO" id="GO:0016020">
    <property type="term" value="C:membrane"/>
    <property type="evidence" value="ECO:0007669"/>
    <property type="project" value="UniProtKB-SubCell"/>
</dbReference>
<dbReference type="PROSITE" id="PS50850">
    <property type="entry name" value="MFS"/>
    <property type="match status" value="1"/>
</dbReference>
<dbReference type="InterPro" id="IPR011701">
    <property type="entry name" value="MFS"/>
</dbReference>
<feature type="region of interest" description="Disordered" evidence="7">
    <location>
        <begin position="1"/>
        <end position="36"/>
    </location>
</feature>
<keyword evidence="5 8" id="KW-0472">Membrane</keyword>
<keyword evidence="4 8" id="KW-1133">Transmembrane helix</keyword>
<feature type="transmembrane region" description="Helical" evidence="8">
    <location>
        <begin position="338"/>
        <end position="359"/>
    </location>
</feature>
<protein>
    <submittedName>
        <fullName evidence="10">Putative allantoate permease protein</fullName>
    </submittedName>
</protein>
<dbReference type="FunFam" id="1.20.1250.20:FF:000064">
    <property type="entry name" value="MFS allantoate transporter"/>
    <property type="match status" value="1"/>
</dbReference>
<dbReference type="OrthoDB" id="4454541at2759"/>
<feature type="transmembrane region" description="Helical" evidence="8">
    <location>
        <begin position="113"/>
        <end position="134"/>
    </location>
</feature>
<dbReference type="SUPFAM" id="SSF103473">
    <property type="entry name" value="MFS general substrate transporter"/>
    <property type="match status" value="1"/>
</dbReference>
<reference evidence="11" key="1">
    <citation type="journal article" date="2013" name="Genome Announc.">
        <title>Draft genome sequence of the grapevine dieback fungus Eutypa lata UCR-EL1.</title>
        <authorList>
            <person name="Blanco-Ulate B."/>
            <person name="Rolshausen P.E."/>
            <person name="Cantu D."/>
        </authorList>
    </citation>
    <scope>NUCLEOTIDE SEQUENCE [LARGE SCALE GENOMIC DNA]</scope>
    <source>
        <strain evidence="11">UCR-EL1</strain>
    </source>
</reference>
<evidence type="ECO:0000256" key="1">
    <source>
        <dbReference type="ARBA" id="ARBA00004141"/>
    </source>
</evidence>
<feature type="transmembrane region" description="Helical" evidence="8">
    <location>
        <begin position="398"/>
        <end position="417"/>
    </location>
</feature>
<dbReference type="InterPro" id="IPR020846">
    <property type="entry name" value="MFS_dom"/>
</dbReference>
<feature type="transmembrane region" description="Helical" evidence="8">
    <location>
        <begin position="366"/>
        <end position="386"/>
    </location>
</feature>
<evidence type="ECO:0000256" key="3">
    <source>
        <dbReference type="ARBA" id="ARBA00022692"/>
    </source>
</evidence>
<keyword evidence="11" id="KW-1185">Reference proteome</keyword>
<dbReference type="EMBL" id="KB706427">
    <property type="protein sequence ID" value="EMR67467.1"/>
    <property type="molecule type" value="Genomic_DNA"/>
</dbReference>
<evidence type="ECO:0000256" key="4">
    <source>
        <dbReference type="ARBA" id="ARBA00022989"/>
    </source>
</evidence>
<evidence type="ECO:0000256" key="7">
    <source>
        <dbReference type="SAM" id="MobiDB-lite"/>
    </source>
</evidence>
<evidence type="ECO:0000256" key="8">
    <source>
        <dbReference type="SAM" id="Phobius"/>
    </source>
</evidence>
<gene>
    <name evidence="10" type="ORF">UCREL1_5534</name>
</gene>
<feature type="transmembrane region" description="Helical" evidence="8">
    <location>
        <begin position="74"/>
        <end position="101"/>
    </location>
</feature>
<evidence type="ECO:0000256" key="5">
    <source>
        <dbReference type="ARBA" id="ARBA00023136"/>
    </source>
</evidence>
<evidence type="ECO:0000313" key="10">
    <source>
        <dbReference type="EMBL" id="EMR67467.1"/>
    </source>
</evidence>
<keyword evidence="2" id="KW-0813">Transport</keyword>
<evidence type="ECO:0000256" key="6">
    <source>
        <dbReference type="ARBA" id="ARBA00037968"/>
    </source>
</evidence>
<proteinExistence type="inferred from homology"/>
<dbReference type="Gene3D" id="1.20.1250.20">
    <property type="entry name" value="MFS general substrate transporter like domains"/>
    <property type="match status" value="2"/>
</dbReference>
<dbReference type="eggNOG" id="KOG2533">
    <property type="taxonomic scope" value="Eukaryota"/>
</dbReference>
<dbReference type="HOGENOM" id="CLU_001265_0_5_1"/>
<feature type="transmembrane region" description="Helical" evidence="8">
    <location>
        <begin position="303"/>
        <end position="326"/>
    </location>
</feature>
<dbReference type="InterPro" id="IPR036259">
    <property type="entry name" value="MFS_trans_sf"/>
</dbReference>
<feature type="compositionally biased region" description="Low complexity" evidence="7">
    <location>
        <begin position="9"/>
        <end position="21"/>
    </location>
</feature>
<feature type="transmembrane region" description="Helical" evidence="8">
    <location>
        <begin position="461"/>
        <end position="484"/>
    </location>
</feature>